<dbReference type="Pfam" id="PF01593">
    <property type="entry name" value="Amino_oxidase"/>
    <property type="match status" value="1"/>
</dbReference>
<feature type="domain" description="Amine oxidase" evidence="1">
    <location>
        <begin position="27"/>
        <end position="303"/>
    </location>
</feature>
<name>A0ABW5U1H6_9RHOB</name>
<dbReference type="InterPro" id="IPR050464">
    <property type="entry name" value="Zeta_carotene_desat/Oxidored"/>
</dbReference>
<dbReference type="EMBL" id="JBHUMP010000006">
    <property type="protein sequence ID" value="MFD2739742.1"/>
    <property type="molecule type" value="Genomic_DNA"/>
</dbReference>
<dbReference type="InterPro" id="IPR036188">
    <property type="entry name" value="FAD/NAD-bd_sf"/>
</dbReference>
<reference evidence="3" key="1">
    <citation type="journal article" date="2019" name="Int. J. Syst. Evol. Microbiol.">
        <title>The Global Catalogue of Microorganisms (GCM) 10K type strain sequencing project: providing services to taxonomists for standard genome sequencing and annotation.</title>
        <authorList>
            <consortium name="The Broad Institute Genomics Platform"/>
            <consortium name="The Broad Institute Genome Sequencing Center for Infectious Disease"/>
            <person name="Wu L."/>
            <person name="Ma J."/>
        </authorList>
    </citation>
    <scope>NUCLEOTIDE SEQUENCE [LARGE SCALE GENOMIC DNA]</scope>
    <source>
        <strain evidence="3">TISTR 2562</strain>
    </source>
</reference>
<dbReference type="PANTHER" id="PTHR42923:SF17">
    <property type="entry name" value="AMINE OXIDASE DOMAIN-CONTAINING PROTEIN"/>
    <property type="match status" value="1"/>
</dbReference>
<organism evidence="2 3">
    <name type="scientific">Sulfitobacter aestuarii</name>
    <dbReference type="NCBI Taxonomy" id="2161676"/>
    <lineage>
        <taxon>Bacteria</taxon>
        <taxon>Pseudomonadati</taxon>
        <taxon>Pseudomonadota</taxon>
        <taxon>Alphaproteobacteria</taxon>
        <taxon>Rhodobacterales</taxon>
        <taxon>Roseobacteraceae</taxon>
        <taxon>Sulfitobacter</taxon>
    </lineage>
</organism>
<evidence type="ECO:0000313" key="2">
    <source>
        <dbReference type="EMBL" id="MFD2739742.1"/>
    </source>
</evidence>
<sequence length="439" mass="48779">MPFEALDLAPARDHSLRQKIAVIGAGISGMGAAHYLCAEHDVTLIEAGSRLGGHARTVTAGKRGDQPVDTGFIVFNHANYPHLSALFDELDVPIVPSNMSFGASIDGGRLEYALTSLNAVFAQRRNMLNPAFIGMLRDIFRFNKTALSVAQDRSLSIAEFLKVLGTGSYFRDYYLSPLSGAIWSTPTEKIMDFPAHAMVNFFENHALLNYSGQHQWYTVAGGSQQYVMRLETRLRQAGVTIRLDAPVQGVRRRAAGVEIKGAGGEWEGFDQVIFATHSDDTLALLSDATPRERNALSAIRYQPNDIILHADASVMPKRKATWASWVYTEDSAARSERIDLTYWMNSLQPIPQDDPHFVTLNTRREIRQDLIYDQVTLRHPVYDLQAFAAQEEIRALNGQRDTWFCGAWMRHGFHEDGLGSALDVARALKSAATRPLAAE</sequence>
<proteinExistence type="predicted"/>
<gene>
    <name evidence="2" type="ORF">ACFSUD_09190</name>
</gene>
<evidence type="ECO:0000313" key="3">
    <source>
        <dbReference type="Proteomes" id="UP001597474"/>
    </source>
</evidence>
<evidence type="ECO:0000259" key="1">
    <source>
        <dbReference type="Pfam" id="PF01593"/>
    </source>
</evidence>
<protein>
    <submittedName>
        <fullName evidence="2">NAD(P)/FAD-dependent oxidoreductase</fullName>
    </submittedName>
</protein>
<dbReference type="SUPFAM" id="SSF51905">
    <property type="entry name" value="FAD/NAD(P)-binding domain"/>
    <property type="match status" value="1"/>
</dbReference>
<dbReference type="Gene3D" id="3.50.50.60">
    <property type="entry name" value="FAD/NAD(P)-binding domain"/>
    <property type="match status" value="1"/>
</dbReference>
<keyword evidence="3" id="KW-1185">Reference proteome</keyword>
<dbReference type="RefSeq" id="WP_386373635.1">
    <property type="nucleotide sequence ID" value="NZ_JBHUMP010000006.1"/>
</dbReference>
<dbReference type="Gene3D" id="3.30.70.1990">
    <property type="match status" value="1"/>
</dbReference>
<dbReference type="InterPro" id="IPR002937">
    <property type="entry name" value="Amino_oxidase"/>
</dbReference>
<comment type="caution">
    <text evidence="2">The sequence shown here is derived from an EMBL/GenBank/DDBJ whole genome shotgun (WGS) entry which is preliminary data.</text>
</comment>
<accession>A0ABW5U1H6</accession>
<dbReference type="PANTHER" id="PTHR42923">
    <property type="entry name" value="PROTOPORPHYRINOGEN OXIDASE"/>
    <property type="match status" value="1"/>
</dbReference>
<dbReference type="Gene3D" id="1.10.405.20">
    <property type="match status" value="1"/>
</dbReference>
<dbReference type="Proteomes" id="UP001597474">
    <property type="component" value="Unassembled WGS sequence"/>
</dbReference>